<dbReference type="PANTHER" id="PTHR30093:SF34">
    <property type="entry name" value="PREPILIN PEPTIDASE-DEPENDENT PROTEIN D"/>
    <property type="match status" value="1"/>
</dbReference>
<feature type="region of interest" description="Disordered" evidence="5">
    <location>
        <begin position="118"/>
        <end position="144"/>
    </location>
</feature>
<keyword evidence="6" id="KW-0472">Membrane</keyword>
<reference evidence="7 8" key="1">
    <citation type="submission" date="2020-03" db="EMBL/GenBank/DDBJ databases">
        <title>Genome mining reveals the biosynthetic pathways of PHA and ectoines of the halophilic strain Salinivibrio costicola M318 isolated from fermented shrimp paste.</title>
        <authorList>
            <person name="Doan T.V."/>
            <person name="Tran L.T."/>
            <person name="Trieu T.A."/>
            <person name="Nguyen Q.V."/>
            <person name="Quach T.N."/>
            <person name="Phi T.Q."/>
            <person name="Kumar S."/>
        </authorList>
    </citation>
    <scope>NUCLEOTIDE SEQUENCE [LARGE SCALE GENOMIC DNA]</scope>
    <source>
        <strain evidence="7 8">M318</strain>
    </source>
</reference>
<feature type="transmembrane region" description="Helical" evidence="6">
    <location>
        <begin position="6"/>
        <end position="27"/>
    </location>
</feature>
<name>A0ABX6K313_SALCS</name>
<evidence type="ECO:0000256" key="3">
    <source>
        <dbReference type="ARBA" id="ARBA00022481"/>
    </source>
</evidence>
<dbReference type="InterPro" id="IPR000983">
    <property type="entry name" value="Bac_GSPG_pilin"/>
</dbReference>
<accession>A0ABX6K313</accession>
<organism evidence="7 8">
    <name type="scientific">Salinivibrio costicola</name>
    <name type="common">Vibrio costicola</name>
    <dbReference type="NCBI Taxonomy" id="51367"/>
    <lineage>
        <taxon>Bacteria</taxon>
        <taxon>Pseudomonadati</taxon>
        <taxon>Pseudomonadota</taxon>
        <taxon>Gammaproteobacteria</taxon>
        <taxon>Vibrionales</taxon>
        <taxon>Vibrionaceae</taxon>
        <taxon>Salinivibrio</taxon>
    </lineage>
</organism>
<evidence type="ECO:0000313" key="7">
    <source>
        <dbReference type="EMBL" id="QIR05319.1"/>
    </source>
</evidence>
<protein>
    <submittedName>
        <fullName evidence="7">Pilin</fullName>
    </submittedName>
</protein>
<evidence type="ECO:0000256" key="6">
    <source>
        <dbReference type="SAM" id="Phobius"/>
    </source>
</evidence>
<evidence type="ECO:0000256" key="5">
    <source>
        <dbReference type="SAM" id="MobiDB-lite"/>
    </source>
</evidence>
<dbReference type="InterPro" id="IPR012902">
    <property type="entry name" value="N_methyl_site"/>
</dbReference>
<proteinExistence type="inferred from homology"/>
<dbReference type="PRINTS" id="PR00813">
    <property type="entry name" value="BCTERIALGSPG"/>
</dbReference>
<dbReference type="NCBIfam" id="TIGR02532">
    <property type="entry name" value="IV_pilin_GFxxxE"/>
    <property type="match status" value="1"/>
</dbReference>
<keyword evidence="6" id="KW-0812">Transmembrane</keyword>
<dbReference type="EMBL" id="CP050266">
    <property type="protein sequence ID" value="QIR05319.1"/>
    <property type="molecule type" value="Genomic_DNA"/>
</dbReference>
<keyword evidence="8" id="KW-1185">Reference proteome</keyword>
<evidence type="ECO:0000256" key="1">
    <source>
        <dbReference type="ARBA" id="ARBA00005233"/>
    </source>
</evidence>
<dbReference type="Proteomes" id="UP000501408">
    <property type="component" value="Chromosome 1"/>
</dbReference>
<dbReference type="Gene3D" id="3.30.700.10">
    <property type="entry name" value="Glycoprotein, Type 4 Pilin"/>
    <property type="match status" value="1"/>
</dbReference>
<keyword evidence="4" id="KW-0281">Fimbrium</keyword>
<keyword evidence="6" id="KW-1133">Transmembrane helix</keyword>
<keyword evidence="3" id="KW-0488">Methylation</keyword>
<dbReference type="InterPro" id="IPR045584">
    <property type="entry name" value="Pilin-like"/>
</dbReference>
<dbReference type="RefSeq" id="WP_167313973.1">
    <property type="nucleotide sequence ID" value="NZ_CP050266.1"/>
</dbReference>
<dbReference type="PROSITE" id="PS00409">
    <property type="entry name" value="PROKAR_NTER_METHYL"/>
    <property type="match status" value="1"/>
</dbReference>
<dbReference type="Pfam" id="PF07963">
    <property type="entry name" value="N_methyl"/>
    <property type="match status" value="1"/>
</dbReference>
<sequence>MKKQQGFSLIELLVVLGIIGALTAIAIPQYQKYQDKAKVTAAIATLTNMRSVVEAYVMEKGEFPTKGENEEKFGIPKEVELKKDNGVAGTMEITVEGLPGDDEQKVVLTRGDSGGWTCKQPSKTIEVNGCPSEDGNAGSDTNNG</sequence>
<dbReference type="Pfam" id="PF00114">
    <property type="entry name" value="Pilin"/>
    <property type="match status" value="1"/>
</dbReference>
<dbReference type="SUPFAM" id="SSF54523">
    <property type="entry name" value="Pili subunits"/>
    <property type="match status" value="1"/>
</dbReference>
<dbReference type="InterPro" id="IPR001082">
    <property type="entry name" value="Pilin"/>
</dbReference>
<comment type="similarity">
    <text evidence="1 4">Belongs to the N-Me-Phe pilin family.</text>
</comment>
<evidence type="ECO:0000256" key="2">
    <source>
        <dbReference type="ARBA" id="ARBA00011156"/>
    </source>
</evidence>
<evidence type="ECO:0000313" key="8">
    <source>
        <dbReference type="Proteomes" id="UP000501408"/>
    </source>
</evidence>
<dbReference type="PANTHER" id="PTHR30093">
    <property type="entry name" value="GENERAL SECRETION PATHWAY PROTEIN G"/>
    <property type="match status" value="1"/>
</dbReference>
<comment type="subunit">
    <text evidence="2">The pili are polar flexible filaments of about 5.4 nanometers diameter and 2.5 micrometers average length; they consist of only a single polypeptide chain arranged in a helical configuration of five subunits per turn in the assembled pilus.</text>
</comment>
<gene>
    <name evidence="7" type="ORF">HBA18_02345</name>
</gene>
<evidence type="ECO:0000256" key="4">
    <source>
        <dbReference type="RuleBase" id="RU000389"/>
    </source>
</evidence>